<dbReference type="EMBL" id="JABWTA010000001">
    <property type="protein sequence ID" value="NVE95678.1"/>
    <property type="molecule type" value="Genomic_DNA"/>
</dbReference>
<dbReference type="RefSeq" id="WP_176273876.1">
    <property type="nucleotide sequence ID" value="NZ_JABWTA010000001.1"/>
</dbReference>
<name>A0A850HFA3_9SPHN</name>
<protein>
    <submittedName>
        <fullName evidence="2">DUF192 domain-containing protein</fullName>
    </submittedName>
</protein>
<dbReference type="InterPro" id="IPR003795">
    <property type="entry name" value="DUF192"/>
</dbReference>
<feature type="signal peptide" evidence="1">
    <location>
        <begin position="1"/>
        <end position="26"/>
    </location>
</feature>
<sequence>MVRALGLFFALLLAACSAADTGSASAQTTSQSAADQNRHPVSGLEIIEVTVQSGENTYVFDTELAASSNEQAQGLMFRTELGEFEGMLFPSRGAQMRSFWMKNTPLPLDIIFIGPDNRIINIGAMAEPYSLDSVPSAAPAIAVFEIIGGRAEELGIKPGDLVTWELPE</sequence>
<reference evidence="2 3" key="1">
    <citation type="submission" date="2020-06" db="EMBL/GenBank/DDBJ databases">
        <title>Altererythrobacter lutimaris sp. nov., a marine bacterium isolated from a tidal flat.</title>
        <authorList>
            <person name="Kim D."/>
            <person name="Yoo Y."/>
            <person name="Kim J.-J."/>
        </authorList>
    </citation>
    <scope>NUCLEOTIDE SEQUENCE [LARGE SCALE GENOMIC DNA]</scope>
    <source>
        <strain evidence="2 3">JGD-16</strain>
    </source>
</reference>
<dbReference type="AlphaFoldDB" id="A0A850HFA3"/>
<accession>A0A850HFA3</accession>
<dbReference type="InterPro" id="IPR038695">
    <property type="entry name" value="Saro_0823-like_sf"/>
</dbReference>
<dbReference type="PROSITE" id="PS51257">
    <property type="entry name" value="PROKAR_LIPOPROTEIN"/>
    <property type="match status" value="1"/>
</dbReference>
<dbReference type="PANTHER" id="PTHR37953:SF1">
    <property type="entry name" value="UPF0127 PROTEIN MJ1496"/>
    <property type="match status" value="1"/>
</dbReference>
<comment type="caution">
    <text evidence="2">The sequence shown here is derived from an EMBL/GenBank/DDBJ whole genome shotgun (WGS) entry which is preliminary data.</text>
</comment>
<dbReference type="Proteomes" id="UP000546031">
    <property type="component" value="Unassembled WGS sequence"/>
</dbReference>
<proteinExistence type="predicted"/>
<feature type="chain" id="PRO_5032843029" evidence="1">
    <location>
        <begin position="27"/>
        <end position="168"/>
    </location>
</feature>
<dbReference type="PANTHER" id="PTHR37953">
    <property type="entry name" value="UPF0127 PROTEIN MJ1496"/>
    <property type="match status" value="1"/>
</dbReference>
<dbReference type="Pfam" id="PF02643">
    <property type="entry name" value="DUF192"/>
    <property type="match status" value="1"/>
</dbReference>
<gene>
    <name evidence="2" type="ORF">HUO12_12290</name>
</gene>
<evidence type="ECO:0000313" key="3">
    <source>
        <dbReference type="Proteomes" id="UP000546031"/>
    </source>
</evidence>
<keyword evidence="1" id="KW-0732">Signal</keyword>
<dbReference type="Gene3D" id="2.60.120.1140">
    <property type="entry name" value="Protein of unknown function DUF192"/>
    <property type="match status" value="1"/>
</dbReference>
<evidence type="ECO:0000256" key="1">
    <source>
        <dbReference type="SAM" id="SignalP"/>
    </source>
</evidence>
<keyword evidence="3" id="KW-1185">Reference proteome</keyword>
<evidence type="ECO:0000313" key="2">
    <source>
        <dbReference type="EMBL" id="NVE95678.1"/>
    </source>
</evidence>
<organism evidence="2 3">
    <name type="scientific">Altererythrobacter lutimaris</name>
    <dbReference type="NCBI Taxonomy" id="2743979"/>
    <lineage>
        <taxon>Bacteria</taxon>
        <taxon>Pseudomonadati</taxon>
        <taxon>Pseudomonadota</taxon>
        <taxon>Alphaproteobacteria</taxon>
        <taxon>Sphingomonadales</taxon>
        <taxon>Erythrobacteraceae</taxon>
        <taxon>Altererythrobacter</taxon>
    </lineage>
</organism>